<sequence length="1208" mass="134441">MQDSLRETLRQQNHPDACAELQKAISTGKVKLKSDLKKSSALVKKLKVLGDANLSACLKDVGELNLTRYLSECVVSLVEAAGALKPSEVSSHIHLISSLHQRYGVADITDPLVQAYCAAAFAPPAAPPVDASSKQRQIKRRLVTLRILTELFFVGVLADVSVIHSIIHAVVTREDLNAKPSKKQASSSTQGSSSSKQPPLDIPLLVSFAKYAGADFFGGVSDAAGGSTIAVIPISVQTQFRALFDQAFDMIAAMYISQHQTVRKMEKRNMKEEVNRGELCDEHVADLAAATVLCEKLTGSITTLSEALQRPMPILPVDNSDDAHLAQLLLWDGGEGRAELHADGPFDDEDTRSFYEDLPDLLELVPAVVLGLTEAEVADLKLKKASSSSLAEAEAAAADVQEDEGVMVDDLPPTSGVDDADAADSEAPGPKTSDEDPKLPNETKAAASYHHQMDAFFASLEDMISRDRCDKAAVDFCYRNTKATRTRLVNTLYSVPRTHLELLPYYSRLLATLDSVLKDDVGGALVELLVQEFNYFQKKKNQYRLESKVKNIRFVGELTKFKVAPPMVGFRCLRRCFADFQGHNVVIATTFLETCGRFLYCSKYTHVRTAQCLEIMMRLKAAKHLDPLADTLVQNAYYMCKPPEVVTRVKEPKDPVYLFMLHLLYTELAPDSVGKVVRLCRKFDWDDPQTTHWFIKAVLKVTTAQVLHMALVCDIVVGLSRYHEELGVYILDTVLESIHYHLTLNNYKYHQRHLGLVKLLGELYNHQLVTSVVVFDMLYWMLHHSHDMTTLDTPLPDDLLRRIAVVPDMKFDPRVPSDVDNDRNVFRVRLVCSLLETCGSNFDRGITKKKLERFLVFFQRYLLAKAEIPLETEFVVLDTLELLGAKEKVVRYDSWEQVDAVAHAIWGVELLQAEKRLLKNKSSHVLAIPEESDDHDNDNDDRSSSGDDDDDDDDDDEEAHDVLHDVATSSSDDDDDDDSGEDSEDEQIIVKHESKVEEDLEFDKAFKLMMQSSADSRKHIPRVNVDKMAIPTVVKTTHHVDVDTDAKADSAVVFRLLKRGNKGKLEAREILVPQATSLAQHSQRQEDAGKKEQSELKRLVLLGVERDEMNYFDDTNDDITGMPPPPPNHTTRHYVKPPRRDQNSSSSYIVANPTGRGASWGSLESFLDTKRTSIVGVGPPPPPLPQQPAPATRGGRGGPGGRGYRSGR</sequence>
<protein>
    <recommendedName>
        <fullName evidence="4">MIF4G domain-containing protein</fullName>
    </recommendedName>
</protein>
<dbReference type="AlphaFoldDB" id="W4GPF3"/>
<dbReference type="OrthoDB" id="27832at2759"/>
<dbReference type="GO" id="GO:0000184">
    <property type="term" value="P:nuclear-transcribed mRNA catabolic process, nonsense-mediated decay"/>
    <property type="evidence" value="ECO:0007669"/>
    <property type="project" value="InterPro"/>
</dbReference>
<dbReference type="VEuPathDB" id="FungiDB:H257_06047"/>
<accession>W4GPF3</accession>
<dbReference type="GO" id="GO:0003723">
    <property type="term" value="F:RNA binding"/>
    <property type="evidence" value="ECO:0007669"/>
    <property type="project" value="InterPro"/>
</dbReference>
<feature type="compositionally biased region" description="Acidic residues" evidence="3">
    <location>
        <begin position="946"/>
        <end position="959"/>
    </location>
</feature>
<dbReference type="RefSeq" id="XP_009829420.1">
    <property type="nucleotide sequence ID" value="XM_009831118.1"/>
</dbReference>
<dbReference type="SMART" id="SM00543">
    <property type="entry name" value="MIF4G"/>
    <property type="match status" value="2"/>
</dbReference>
<feature type="domain" description="MIF4G" evidence="4">
    <location>
        <begin position="454"/>
        <end position="643"/>
    </location>
</feature>
<dbReference type="SUPFAM" id="SSF48371">
    <property type="entry name" value="ARM repeat"/>
    <property type="match status" value="2"/>
</dbReference>
<comment type="subcellular location">
    <subcellularLocation>
        <location evidence="1">Cytoplasm</location>
    </subcellularLocation>
</comment>
<evidence type="ECO:0000256" key="2">
    <source>
        <dbReference type="ARBA" id="ARBA00022490"/>
    </source>
</evidence>
<dbReference type="GO" id="GO:0005737">
    <property type="term" value="C:cytoplasm"/>
    <property type="evidence" value="ECO:0007669"/>
    <property type="project" value="UniProtKB-SubCell"/>
</dbReference>
<dbReference type="GO" id="GO:0035145">
    <property type="term" value="C:exon-exon junction complex"/>
    <property type="evidence" value="ECO:0007669"/>
    <property type="project" value="TreeGrafter"/>
</dbReference>
<dbReference type="EMBL" id="KI913124">
    <property type="protein sequence ID" value="ETV81562.1"/>
    <property type="molecule type" value="Genomic_DNA"/>
</dbReference>
<feature type="compositionally biased region" description="Gly residues" evidence="3">
    <location>
        <begin position="1194"/>
        <end position="1208"/>
    </location>
</feature>
<dbReference type="Gene3D" id="1.25.40.180">
    <property type="match status" value="3"/>
</dbReference>
<evidence type="ECO:0000256" key="1">
    <source>
        <dbReference type="ARBA" id="ARBA00004496"/>
    </source>
</evidence>
<dbReference type="Pfam" id="PF02854">
    <property type="entry name" value="MIF4G"/>
    <property type="match status" value="2"/>
</dbReference>
<feature type="region of interest" description="Disordered" evidence="3">
    <location>
        <begin position="926"/>
        <end position="994"/>
    </location>
</feature>
<feature type="region of interest" description="Disordered" evidence="3">
    <location>
        <begin position="394"/>
        <end position="441"/>
    </location>
</feature>
<proteinExistence type="predicted"/>
<dbReference type="PANTHER" id="PTHR12839">
    <property type="entry name" value="NONSENSE-MEDIATED MRNA DECAY PROTEIN 2 UP-FRAMESHIFT SUPPRESSOR 2"/>
    <property type="match status" value="1"/>
</dbReference>
<feature type="region of interest" description="Disordered" evidence="3">
    <location>
        <begin position="1115"/>
        <end position="1208"/>
    </location>
</feature>
<evidence type="ECO:0000313" key="5">
    <source>
        <dbReference type="EMBL" id="ETV81562.1"/>
    </source>
</evidence>
<keyword evidence="2" id="KW-0963">Cytoplasm</keyword>
<dbReference type="InterPro" id="IPR007193">
    <property type="entry name" value="Upf2/Nmd2_C"/>
</dbReference>
<feature type="compositionally biased region" description="Acidic residues" evidence="3">
    <location>
        <begin position="971"/>
        <end position="987"/>
    </location>
</feature>
<dbReference type="STRING" id="112090.W4GPF3"/>
<organism evidence="5">
    <name type="scientific">Aphanomyces astaci</name>
    <name type="common">Crayfish plague agent</name>
    <dbReference type="NCBI Taxonomy" id="112090"/>
    <lineage>
        <taxon>Eukaryota</taxon>
        <taxon>Sar</taxon>
        <taxon>Stramenopiles</taxon>
        <taxon>Oomycota</taxon>
        <taxon>Saprolegniomycetes</taxon>
        <taxon>Saprolegniales</taxon>
        <taxon>Verrucalvaceae</taxon>
        <taxon>Aphanomyces</taxon>
    </lineage>
</organism>
<dbReference type="InterPro" id="IPR003890">
    <property type="entry name" value="MIF4G-like_typ-3"/>
</dbReference>
<feature type="compositionally biased region" description="Basic and acidic residues" evidence="3">
    <location>
        <begin position="432"/>
        <end position="441"/>
    </location>
</feature>
<evidence type="ECO:0000259" key="4">
    <source>
        <dbReference type="SMART" id="SM00543"/>
    </source>
</evidence>
<dbReference type="PANTHER" id="PTHR12839:SF7">
    <property type="entry name" value="REGULATOR OF NONSENSE TRANSCRIPTS 2"/>
    <property type="match status" value="1"/>
</dbReference>
<dbReference type="Pfam" id="PF04050">
    <property type="entry name" value="Upf2"/>
    <property type="match status" value="1"/>
</dbReference>
<feature type="compositionally biased region" description="Low complexity" evidence="3">
    <location>
        <begin position="183"/>
        <end position="197"/>
    </location>
</feature>
<feature type="compositionally biased region" description="Pro residues" evidence="3">
    <location>
        <begin position="1178"/>
        <end position="1188"/>
    </location>
</feature>
<reference evidence="5" key="1">
    <citation type="submission" date="2013-12" db="EMBL/GenBank/DDBJ databases">
        <title>The Genome Sequence of Aphanomyces astaci APO3.</title>
        <authorList>
            <consortium name="The Broad Institute Genomics Platform"/>
            <person name="Russ C."/>
            <person name="Tyler B."/>
            <person name="van West P."/>
            <person name="Dieguez-Uribeondo J."/>
            <person name="Young S.K."/>
            <person name="Zeng Q."/>
            <person name="Gargeya S."/>
            <person name="Fitzgerald M."/>
            <person name="Abouelleil A."/>
            <person name="Alvarado L."/>
            <person name="Chapman S.B."/>
            <person name="Gainer-Dewar J."/>
            <person name="Goldberg J."/>
            <person name="Griggs A."/>
            <person name="Gujja S."/>
            <person name="Hansen M."/>
            <person name="Howarth C."/>
            <person name="Imamovic A."/>
            <person name="Ireland A."/>
            <person name="Larimer J."/>
            <person name="McCowan C."/>
            <person name="Murphy C."/>
            <person name="Pearson M."/>
            <person name="Poon T.W."/>
            <person name="Priest M."/>
            <person name="Roberts A."/>
            <person name="Saif S."/>
            <person name="Shea T."/>
            <person name="Sykes S."/>
            <person name="Wortman J."/>
            <person name="Nusbaum C."/>
            <person name="Birren B."/>
        </authorList>
    </citation>
    <scope>NUCLEOTIDE SEQUENCE [LARGE SCALE GENOMIC DNA]</scope>
    <source>
        <strain evidence="5">APO3</strain>
    </source>
</reference>
<dbReference type="InterPro" id="IPR016024">
    <property type="entry name" value="ARM-type_fold"/>
</dbReference>
<name>W4GPF3_APHAT</name>
<gene>
    <name evidence="5" type="ORF">H257_06047</name>
</gene>
<feature type="compositionally biased region" description="Acidic residues" evidence="3">
    <location>
        <begin position="930"/>
        <end position="939"/>
    </location>
</feature>
<feature type="region of interest" description="Disordered" evidence="3">
    <location>
        <begin position="178"/>
        <end position="198"/>
    </location>
</feature>
<dbReference type="InterPro" id="IPR039762">
    <property type="entry name" value="Nmd2/UPF2"/>
</dbReference>
<dbReference type="GeneID" id="20808043"/>
<evidence type="ECO:0000256" key="3">
    <source>
        <dbReference type="SAM" id="MobiDB-lite"/>
    </source>
</evidence>
<feature type="domain" description="MIF4G" evidence="4">
    <location>
        <begin position="658"/>
        <end position="886"/>
    </location>
</feature>